<name>A0A0V0YRI6_9BILA</name>
<evidence type="ECO:0000256" key="1">
    <source>
        <dbReference type="SAM" id="MobiDB-lite"/>
    </source>
</evidence>
<proteinExistence type="predicted"/>
<dbReference type="AlphaFoldDB" id="A0A0V0YRI6"/>
<dbReference type="EMBL" id="JYDQ01003494">
    <property type="protein sequence ID" value="KRY02744.1"/>
    <property type="molecule type" value="Genomic_DNA"/>
</dbReference>
<accession>A0A0V0YRI6</accession>
<feature type="region of interest" description="Disordered" evidence="1">
    <location>
        <begin position="1"/>
        <end position="34"/>
    </location>
</feature>
<evidence type="ECO:0000313" key="2">
    <source>
        <dbReference type="EMBL" id="KRY02744.1"/>
    </source>
</evidence>
<feature type="non-terminal residue" evidence="2">
    <location>
        <position position="106"/>
    </location>
</feature>
<sequence>MKNLKDEKTKIYPSTTRGGKELPSSSALDSPSVLSKLATPKPATAMNSDMSHVIDDATSAMHDTYDETTSMLDTTVPLGEFLDEQLARARENEIIENEIIDDSDDE</sequence>
<feature type="compositionally biased region" description="Low complexity" evidence="1">
    <location>
        <begin position="22"/>
        <end position="34"/>
    </location>
</feature>
<keyword evidence="3" id="KW-1185">Reference proteome</keyword>
<reference evidence="2 3" key="1">
    <citation type="submission" date="2015-01" db="EMBL/GenBank/DDBJ databases">
        <title>Evolution of Trichinella species and genotypes.</title>
        <authorList>
            <person name="Korhonen P.K."/>
            <person name="Edoardo P."/>
            <person name="Giuseppe L.R."/>
            <person name="Gasser R.B."/>
        </authorList>
    </citation>
    <scope>NUCLEOTIDE SEQUENCE [LARGE SCALE GENOMIC DNA]</scope>
    <source>
        <strain evidence="2">ISS2496</strain>
    </source>
</reference>
<feature type="compositionally biased region" description="Basic and acidic residues" evidence="1">
    <location>
        <begin position="1"/>
        <end position="10"/>
    </location>
</feature>
<gene>
    <name evidence="2" type="ORF">T12_11152</name>
</gene>
<dbReference type="Proteomes" id="UP000054783">
    <property type="component" value="Unassembled WGS sequence"/>
</dbReference>
<evidence type="ECO:0000313" key="3">
    <source>
        <dbReference type="Proteomes" id="UP000054783"/>
    </source>
</evidence>
<protein>
    <submittedName>
        <fullName evidence="2">Uncharacterized protein</fullName>
    </submittedName>
</protein>
<comment type="caution">
    <text evidence="2">The sequence shown here is derived from an EMBL/GenBank/DDBJ whole genome shotgun (WGS) entry which is preliminary data.</text>
</comment>
<organism evidence="2 3">
    <name type="scientific">Trichinella patagoniensis</name>
    <dbReference type="NCBI Taxonomy" id="990121"/>
    <lineage>
        <taxon>Eukaryota</taxon>
        <taxon>Metazoa</taxon>
        <taxon>Ecdysozoa</taxon>
        <taxon>Nematoda</taxon>
        <taxon>Enoplea</taxon>
        <taxon>Dorylaimia</taxon>
        <taxon>Trichinellida</taxon>
        <taxon>Trichinellidae</taxon>
        <taxon>Trichinella</taxon>
    </lineage>
</organism>